<accession>A0A0F9QBG8</accession>
<proteinExistence type="predicted"/>
<organism evidence="1">
    <name type="scientific">marine sediment metagenome</name>
    <dbReference type="NCBI Taxonomy" id="412755"/>
    <lineage>
        <taxon>unclassified sequences</taxon>
        <taxon>metagenomes</taxon>
        <taxon>ecological metagenomes</taxon>
    </lineage>
</organism>
<dbReference type="InterPro" id="IPR023614">
    <property type="entry name" value="Porin_dom_sf"/>
</dbReference>
<comment type="caution">
    <text evidence="1">The sequence shown here is derived from an EMBL/GenBank/DDBJ whole genome shotgun (WGS) entry which is preliminary data.</text>
</comment>
<protein>
    <recommendedName>
        <fullName evidence="2">Alginate export domain-containing protein</fullName>
    </recommendedName>
</protein>
<evidence type="ECO:0000313" key="1">
    <source>
        <dbReference type="EMBL" id="KKN41330.1"/>
    </source>
</evidence>
<dbReference type="Gene3D" id="2.40.160.10">
    <property type="entry name" value="Porin"/>
    <property type="match status" value="1"/>
</dbReference>
<name>A0A0F9QBG8_9ZZZZ</name>
<dbReference type="EMBL" id="LAZR01001654">
    <property type="protein sequence ID" value="KKN41330.1"/>
    <property type="molecule type" value="Genomic_DNA"/>
</dbReference>
<sequence length="392" mass="43800">MGTANVAYAEDAFFDALTGGKVSFTARARYEAVKEDNAKKDADAYTLRSTLGYQTGSFKGFGAFVEFEDVRAVGDEDFNNFENGHTNYSVVADPVGTEVNQGYLSYNGFDTEFKLGRQEITYRDAPFHRFIGNVLWRQNHQSFDGFSLVNKSFDNTKIGYAHIENVNTIFGEDSIGKAQNVDMNSDLFNIQYSGLPIGNLEAYAYLLDNEDVITSSTETFGARLSGSQAINDDWQVLYSLEYANQDDYKDGLMDDQNYYLAELGGKYNGWTAKFSYEMQEGDGTYSFNTPLGTNHAFQGWADIFLATPSRGLEDMYFTVVGNVLGAKVVAVYHDFETDADSLDAGNEFDILAEKTFNTHYTVGVQYADYNAGDASLGYVDTQKFWVYGQLKF</sequence>
<gene>
    <name evidence="1" type="ORF">LCGC14_0724470</name>
</gene>
<dbReference type="AlphaFoldDB" id="A0A0F9QBG8"/>
<evidence type="ECO:0008006" key="2">
    <source>
        <dbReference type="Google" id="ProtNLM"/>
    </source>
</evidence>
<reference evidence="1" key="1">
    <citation type="journal article" date="2015" name="Nature">
        <title>Complex archaea that bridge the gap between prokaryotes and eukaryotes.</title>
        <authorList>
            <person name="Spang A."/>
            <person name="Saw J.H."/>
            <person name="Jorgensen S.L."/>
            <person name="Zaremba-Niedzwiedzka K."/>
            <person name="Martijn J."/>
            <person name="Lind A.E."/>
            <person name="van Eijk R."/>
            <person name="Schleper C."/>
            <person name="Guy L."/>
            <person name="Ettema T.J."/>
        </authorList>
    </citation>
    <scope>NUCLEOTIDE SEQUENCE</scope>
</reference>